<dbReference type="EMBL" id="JXMS01000006">
    <property type="protein sequence ID" value="OBQ54879.1"/>
    <property type="molecule type" value="Genomic_DNA"/>
</dbReference>
<dbReference type="Pfam" id="PF00571">
    <property type="entry name" value="CBS"/>
    <property type="match status" value="1"/>
</dbReference>
<keyword evidence="6 11" id="KW-0472">Membrane</keyword>
<keyword evidence="10" id="KW-0129">CBS domain</keyword>
<dbReference type="PANTHER" id="PTHR43427:SF6">
    <property type="entry name" value="CHLORIDE CHANNEL PROTEIN CLC-E"/>
    <property type="match status" value="1"/>
</dbReference>
<dbReference type="PATRIC" id="fig|1560234.3.peg.3004"/>
<evidence type="ECO:0000256" key="8">
    <source>
        <dbReference type="ARBA" id="ARBA00023214"/>
    </source>
</evidence>
<feature type="transmembrane region" description="Helical" evidence="11">
    <location>
        <begin position="410"/>
        <end position="427"/>
    </location>
</feature>
<feature type="transmembrane region" description="Helical" evidence="11">
    <location>
        <begin position="72"/>
        <end position="89"/>
    </location>
</feature>
<feature type="transmembrane region" description="Helical" evidence="11">
    <location>
        <begin position="170"/>
        <end position="195"/>
    </location>
</feature>
<dbReference type="Pfam" id="PF00654">
    <property type="entry name" value="Voltage_CLC"/>
    <property type="match status" value="1"/>
</dbReference>
<evidence type="ECO:0000256" key="3">
    <source>
        <dbReference type="ARBA" id="ARBA00022692"/>
    </source>
</evidence>
<keyword evidence="4 11" id="KW-1133">Transmembrane helix</keyword>
<evidence type="ECO:0000256" key="1">
    <source>
        <dbReference type="ARBA" id="ARBA00004141"/>
    </source>
</evidence>
<keyword evidence="7" id="KW-0869">Chloride channel</keyword>
<feature type="transmembrane region" description="Helical" evidence="11">
    <location>
        <begin position="207"/>
        <end position="225"/>
    </location>
</feature>
<accession>A0A1B7XHA8</accession>
<feature type="domain" description="CBS" evidence="12">
    <location>
        <begin position="530"/>
        <end position="588"/>
    </location>
</feature>
<evidence type="ECO:0000256" key="4">
    <source>
        <dbReference type="ARBA" id="ARBA00022989"/>
    </source>
</evidence>
<evidence type="ECO:0000256" key="2">
    <source>
        <dbReference type="ARBA" id="ARBA00022448"/>
    </source>
</evidence>
<dbReference type="PANTHER" id="PTHR43427">
    <property type="entry name" value="CHLORIDE CHANNEL PROTEIN CLC-E"/>
    <property type="match status" value="1"/>
</dbReference>
<evidence type="ECO:0000256" key="11">
    <source>
        <dbReference type="SAM" id="Phobius"/>
    </source>
</evidence>
<comment type="subcellular location">
    <subcellularLocation>
        <location evidence="1">Membrane</location>
        <topology evidence="1">Multi-pass membrane protein</topology>
    </subcellularLocation>
</comment>
<comment type="caution">
    <text evidence="13">The sequence shown here is derived from an EMBL/GenBank/DDBJ whole genome shotgun (WGS) entry which is preliminary data.</text>
</comment>
<feature type="transmembrane region" description="Helical" evidence="11">
    <location>
        <begin position="245"/>
        <end position="263"/>
    </location>
</feature>
<keyword evidence="14" id="KW-1185">Reference proteome</keyword>
<dbReference type="Gene3D" id="1.10.3080.10">
    <property type="entry name" value="Clc chloride channel"/>
    <property type="match status" value="1"/>
</dbReference>
<evidence type="ECO:0000256" key="7">
    <source>
        <dbReference type="ARBA" id="ARBA00023173"/>
    </source>
</evidence>
<dbReference type="OrthoDB" id="9767361at2"/>
<dbReference type="SUPFAM" id="SSF54631">
    <property type="entry name" value="CBS-domain pair"/>
    <property type="match status" value="1"/>
</dbReference>
<dbReference type="Proteomes" id="UP000091979">
    <property type="component" value="Unassembled WGS sequence"/>
</dbReference>
<gene>
    <name evidence="13" type="ORF">SP90_05200</name>
</gene>
<evidence type="ECO:0000256" key="9">
    <source>
        <dbReference type="ARBA" id="ARBA00023303"/>
    </source>
</evidence>
<keyword evidence="3 11" id="KW-0812">Transmembrane</keyword>
<dbReference type="CDD" id="cd00400">
    <property type="entry name" value="Voltage_gated_ClC"/>
    <property type="match status" value="1"/>
</dbReference>
<feature type="transmembrane region" description="Helical" evidence="11">
    <location>
        <begin position="379"/>
        <end position="398"/>
    </location>
</feature>
<dbReference type="InterPro" id="IPR050368">
    <property type="entry name" value="ClC-type_chloride_channel"/>
</dbReference>
<dbReference type="GO" id="GO:0034707">
    <property type="term" value="C:chloride channel complex"/>
    <property type="evidence" value="ECO:0007669"/>
    <property type="project" value="UniProtKB-KW"/>
</dbReference>
<sequence length="594" mass="64673">MLGPFKRIWQEYLRVYHSVTYVRMLVLGVLVGIFAGLVAIAFRLGLDFSQDFIQNHLAGISTHGAHGEYRPWVIPVALVSVAFVTGYLVNKFLPDSIHGVTDGTDAMIKAFHRNKGDIKPKAPIIKGITSILTIASGGSAGQEGPVSQLGAGLGCWFAHKFGLSTKERRILMLTGAAGGLGAIFLAPLGGAMTAIEVIYKEDFESEAIVSAVTSSVVAYSLFFMAFGSKPMFDIPQFHFRDARELLFYAILSVACALAAWFYVRTFHFLKYSVFEKLRQRVGIMWTMVAGALIMGIYGMFYPQVLSTGHHGLEQAINGNLPILTMLVLLFGKTLATSLTLGSGMSGGMFAPALFVGGMTGGVVGFTANSFYPNIVTQPGGYALVGMATFFAGVANAPIGPLIMVCELSKGYGLLAPLMLSGAICVVISRKVSLYENQVENKFESPAHIVDSTVNILENLQVKDFYQRGRVTILEESITLKALTNIITGTNEFFFPVKNIAGEITGILSINDVRNILYEESLFDLVVVGDLARKGVTLYDDDDLYTALVKFVDSDLGQIPVVQEDNPHEILGLINRADVFRAYKNHLYTIQENEK</sequence>
<dbReference type="InterPro" id="IPR046342">
    <property type="entry name" value="CBS_dom_sf"/>
</dbReference>
<keyword evidence="2" id="KW-0813">Transport</keyword>
<dbReference type="Gene3D" id="3.10.580.10">
    <property type="entry name" value="CBS-domain"/>
    <property type="match status" value="1"/>
</dbReference>
<dbReference type="SUPFAM" id="SSF81340">
    <property type="entry name" value="Clc chloride channel"/>
    <property type="match status" value="1"/>
</dbReference>
<dbReference type="PROSITE" id="PS51371">
    <property type="entry name" value="CBS"/>
    <property type="match status" value="1"/>
</dbReference>
<dbReference type="GO" id="GO:0005254">
    <property type="term" value="F:chloride channel activity"/>
    <property type="evidence" value="ECO:0007669"/>
    <property type="project" value="UniProtKB-KW"/>
</dbReference>
<evidence type="ECO:0000259" key="12">
    <source>
        <dbReference type="PROSITE" id="PS51371"/>
    </source>
</evidence>
<name>A0A1B7XHA8_9BACT</name>
<evidence type="ECO:0000256" key="6">
    <source>
        <dbReference type="ARBA" id="ARBA00023136"/>
    </source>
</evidence>
<keyword evidence="9" id="KW-0407">Ion channel</keyword>
<dbReference type="CDD" id="cd04613">
    <property type="entry name" value="CBS_pair_voltage-gated_CLC_bac"/>
    <property type="match status" value="1"/>
</dbReference>
<keyword evidence="5" id="KW-0406">Ion transport</keyword>
<dbReference type="PRINTS" id="PR00762">
    <property type="entry name" value="CLCHANNEL"/>
</dbReference>
<feature type="transmembrane region" description="Helical" evidence="11">
    <location>
        <begin position="348"/>
        <end position="367"/>
    </location>
</feature>
<dbReference type="InterPro" id="IPR014743">
    <property type="entry name" value="Cl-channel_core"/>
</dbReference>
<evidence type="ECO:0000256" key="5">
    <source>
        <dbReference type="ARBA" id="ARBA00023065"/>
    </source>
</evidence>
<keyword evidence="8" id="KW-0868">Chloride</keyword>
<dbReference type="AlphaFoldDB" id="A0A1B7XHA8"/>
<reference evidence="13 14" key="1">
    <citation type="submission" date="2015-01" db="EMBL/GenBank/DDBJ databases">
        <title>Desulfovibrio sp. JC271 draft genome sequence.</title>
        <authorList>
            <person name="Shivani Y."/>
            <person name="Subhash Y."/>
            <person name="Sasikala C."/>
            <person name="Ramana C.V."/>
        </authorList>
    </citation>
    <scope>NUCLEOTIDE SEQUENCE [LARGE SCALE GENOMIC DNA]</scope>
    <source>
        <strain evidence="13 14">JC271</strain>
    </source>
</reference>
<dbReference type="InterPro" id="IPR001807">
    <property type="entry name" value="ClC"/>
</dbReference>
<evidence type="ECO:0000313" key="13">
    <source>
        <dbReference type="EMBL" id="OBQ54879.1"/>
    </source>
</evidence>
<evidence type="ECO:0000313" key="14">
    <source>
        <dbReference type="Proteomes" id="UP000091979"/>
    </source>
</evidence>
<organism evidence="13 14">
    <name type="scientific">Halodesulfovibrio spirochaetisodalis</name>
    <dbReference type="NCBI Taxonomy" id="1560234"/>
    <lineage>
        <taxon>Bacteria</taxon>
        <taxon>Pseudomonadati</taxon>
        <taxon>Thermodesulfobacteriota</taxon>
        <taxon>Desulfovibrionia</taxon>
        <taxon>Desulfovibrionales</taxon>
        <taxon>Desulfovibrionaceae</taxon>
        <taxon>Halodesulfovibrio</taxon>
    </lineage>
</organism>
<evidence type="ECO:0000256" key="10">
    <source>
        <dbReference type="PROSITE-ProRule" id="PRU00703"/>
    </source>
</evidence>
<dbReference type="RefSeq" id="WP_066853284.1">
    <property type="nucleotide sequence ID" value="NZ_JXMS01000006.1"/>
</dbReference>
<feature type="transmembrane region" description="Helical" evidence="11">
    <location>
        <begin position="283"/>
        <end position="301"/>
    </location>
</feature>
<dbReference type="InterPro" id="IPR000644">
    <property type="entry name" value="CBS_dom"/>
</dbReference>
<feature type="transmembrane region" description="Helical" evidence="11">
    <location>
        <begin position="322"/>
        <end position="342"/>
    </location>
</feature>
<proteinExistence type="predicted"/>
<feature type="transmembrane region" description="Helical" evidence="11">
    <location>
        <begin position="21"/>
        <end position="42"/>
    </location>
</feature>
<protein>
    <submittedName>
        <fullName evidence="13">Chloride channel protein</fullName>
    </submittedName>
</protein>
<dbReference type="STRING" id="1560234.SP90_05200"/>